<dbReference type="Gene3D" id="3.30.160.60">
    <property type="entry name" value="Classic Zinc Finger"/>
    <property type="match status" value="2"/>
</dbReference>
<dbReference type="EMBL" id="JH711573">
    <property type="protein sequence ID" value="EIW87169.1"/>
    <property type="molecule type" value="Genomic_DNA"/>
</dbReference>
<dbReference type="Pfam" id="PF12874">
    <property type="entry name" value="zf-met"/>
    <property type="match status" value="1"/>
</dbReference>
<keyword evidence="1" id="KW-0479">Metal-binding</keyword>
<dbReference type="GeneID" id="19211761"/>
<dbReference type="OMA" id="ALDHWAP"/>
<sequence length="286" mass="33492">MAYCERCERPFNSQRALDQHIEDSSSHWLCSQCDKDFETHNARLQHFVNSREHSYCRECEEDFDDDEERDQHMEDEHWWCSNHDKVFKNERGLKEHYRQSPAHHYCVDCDRPFNAEWSLRQHLNSKTHRTADVPCPFNGCGQAFVSKSALVSHLENGGCRSGVNRRMVDNYVRQLDRDNIITTRLLTDGDSTTTFIATNRSWNGRAYQCYFCHAPFRTLVDLNKHLASPRHQARSYRCPMSSCGAHFNTLSGLCQHIESETCGVHRFQVVQNTMDSVYNGMRRLTM</sequence>
<evidence type="ECO:0000313" key="7">
    <source>
        <dbReference type="EMBL" id="EIW87169.1"/>
    </source>
</evidence>
<dbReference type="GO" id="GO:0005634">
    <property type="term" value="C:nucleus"/>
    <property type="evidence" value="ECO:0007669"/>
    <property type="project" value="TreeGrafter"/>
</dbReference>
<accession>A0A5M3N6V3</accession>
<gene>
    <name evidence="7" type="ORF">CONPUDRAFT_96469</name>
</gene>
<dbReference type="SUPFAM" id="SSF57667">
    <property type="entry name" value="beta-beta-alpha zinc fingers"/>
    <property type="match status" value="1"/>
</dbReference>
<dbReference type="GO" id="GO:0008270">
    <property type="term" value="F:zinc ion binding"/>
    <property type="evidence" value="ECO:0007669"/>
    <property type="project" value="UniProtKB-KW"/>
</dbReference>
<dbReference type="PROSITE" id="PS00028">
    <property type="entry name" value="ZINC_FINGER_C2H2_1"/>
    <property type="match status" value="2"/>
</dbReference>
<dbReference type="KEGG" id="cput:CONPUDRAFT_96469"/>
<evidence type="ECO:0000256" key="2">
    <source>
        <dbReference type="ARBA" id="ARBA00022737"/>
    </source>
</evidence>
<keyword evidence="2" id="KW-0677">Repeat</keyword>
<dbReference type="PANTHER" id="PTHR24409:SF356">
    <property type="entry name" value="C2H2 FINGER DOMAIN TRANSCRIPTION FACTOR (EUROFUNG)"/>
    <property type="match status" value="1"/>
</dbReference>
<reference evidence="8" key="1">
    <citation type="journal article" date="2012" name="Science">
        <title>The Paleozoic origin of enzymatic lignin decomposition reconstructed from 31 fungal genomes.</title>
        <authorList>
            <person name="Floudas D."/>
            <person name="Binder M."/>
            <person name="Riley R."/>
            <person name="Barry K."/>
            <person name="Blanchette R.A."/>
            <person name="Henrissat B."/>
            <person name="Martinez A.T."/>
            <person name="Otillar R."/>
            <person name="Spatafora J.W."/>
            <person name="Yadav J.S."/>
            <person name="Aerts A."/>
            <person name="Benoit I."/>
            <person name="Boyd A."/>
            <person name="Carlson A."/>
            <person name="Copeland A."/>
            <person name="Coutinho P.M."/>
            <person name="de Vries R.P."/>
            <person name="Ferreira P."/>
            <person name="Findley K."/>
            <person name="Foster B."/>
            <person name="Gaskell J."/>
            <person name="Glotzer D."/>
            <person name="Gorecki P."/>
            <person name="Heitman J."/>
            <person name="Hesse C."/>
            <person name="Hori C."/>
            <person name="Igarashi K."/>
            <person name="Jurgens J.A."/>
            <person name="Kallen N."/>
            <person name="Kersten P."/>
            <person name="Kohler A."/>
            <person name="Kuees U."/>
            <person name="Kumar T.K.A."/>
            <person name="Kuo A."/>
            <person name="LaButti K."/>
            <person name="Larrondo L.F."/>
            <person name="Lindquist E."/>
            <person name="Ling A."/>
            <person name="Lombard V."/>
            <person name="Lucas S."/>
            <person name="Lundell T."/>
            <person name="Martin R."/>
            <person name="McLaughlin D.J."/>
            <person name="Morgenstern I."/>
            <person name="Morin E."/>
            <person name="Murat C."/>
            <person name="Nagy L.G."/>
            <person name="Nolan M."/>
            <person name="Ohm R.A."/>
            <person name="Patyshakuliyeva A."/>
            <person name="Rokas A."/>
            <person name="Ruiz-Duenas F.J."/>
            <person name="Sabat G."/>
            <person name="Salamov A."/>
            <person name="Samejima M."/>
            <person name="Schmutz J."/>
            <person name="Slot J.C."/>
            <person name="St John F."/>
            <person name="Stenlid J."/>
            <person name="Sun H."/>
            <person name="Sun S."/>
            <person name="Syed K."/>
            <person name="Tsang A."/>
            <person name="Wiebenga A."/>
            <person name="Young D."/>
            <person name="Pisabarro A."/>
            <person name="Eastwood D.C."/>
            <person name="Martin F."/>
            <person name="Cullen D."/>
            <person name="Grigoriev I.V."/>
            <person name="Hibbett D.S."/>
        </authorList>
    </citation>
    <scope>NUCLEOTIDE SEQUENCE [LARGE SCALE GENOMIC DNA]</scope>
    <source>
        <strain evidence="8">RWD-64-598 SS2</strain>
    </source>
</reference>
<evidence type="ECO:0000256" key="5">
    <source>
        <dbReference type="PROSITE-ProRule" id="PRU00042"/>
    </source>
</evidence>
<dbReference type="InterPro" id="IPR036236">
    <property type="entry name" value="Znf_C2H2_sf"/>
</dbReference>
<dbReference type="OrthoDB" id="6077919at2759"/>
<dbReference type="InterPro" id="IPR041661">
    <property type="entry name" value="ZN622/Rei1/Reh1_Znf-C2H2"/>
</dbReference>
<keyword evidence="4" id="KW-0862">Zinc</keyword>
<evidence type="ECO:0000313" key="8">
    <source>
        <dbReference type="Proteomes" id="UP000053558"/>
    </source>
</evidence>
<name>A0A5M3N6V3_CONPW</name>
<dbReference type="SMART" id="SM00355">
    <property type="entry name" value="ZnF_C2H2"/>
    <property type="match status" value="7"/>
</dbReference>
<evidence type="ECO:0000256" key="4">
    <source>
        <dbReference type="ARBA" id="ARBA00022833"/>
    </source>
</evidence>
<dbReference type="Proteomes" id="UP000053558">
    <property type="component" value="Unassembled WGS sequence"/>
</dbReference>
<evidence type="ECO:0000256" key="3">
    <source>
        <dbReference type="ARBA" id="ARBA00022771"/>
    </source>
</evidence>
<evidence type="ECO:0000259" key="6">
    <source>
        <dbReference type="PROSITE" id="PS50157"/>
    </source>
</evidence>
<dbReference type="AlphaFoldDB" id="A0A5M3N6V3"/>
<comment type="caution">
    <text evidence="7">The sequence shown here is derived from an EMBL/GenBank/DDBJ whole genome shotgun (WGS) entry which is preliminary data.</text>
</comment>
<dbReference type="GO" id="GO:0000977">
    <property type="term" value="F:RNA polymerase II transcription regulatory region sequence-specific DNA binding"/>
    <property type="evidence" value="ECO:0007669"/>
    <property type="project" value="TreeGrafter"/>
</dbReference>
<feature type="domain" description="C2H2-type" evidence="6">
    <location>
        <begin position="236"/>
        <end position="265"/>
    </location>
</feature>
<dbReference type="InterPro" id="IPR013087">
    <property type="entry name" value="Znf_C2H2_type"/>
</dbReference>
<evidence type="ECO:0000256" key="1">
    <source>
        <dbReference type="ARBA" id="ARBA00022723"/>
    </source>
</evidence>
<keyword evidence="8" id="KW-1185">Reference proteome</keyword>
<organism evidence="7 8">
    <name type="scientific">Coniophora puteana (strain RWD-64-598)</name>
    <name type="common">Brown rot fungus</name>
    <dbReference type="NCBI Taxonomy" id="741705"/>
    <lineage>
        <taxon>Eukaryota</taxon>
        <taxon>Fungi</taxon>
        <taxon>Dikarya</taxon>
        <taxon>Basidiomycota</taxon>
        <taxon>Agaricomycotina</taxon>
        <taxon>Agaricomycetes</taxon>
        <taxon>Agaricomycetidae</taxon>
        <taxon>Boletales</taxon>
        <taxon>Coniophorineae</taxon>
        <taxon>Coniophoraceae</taxon>
        <taxon>Coniophora</taxon>
    </lineage>
</organism>
<dbReference type="RefSeq" id="XP_007763748.1">
    <property type="nucleotide sequence ID" value="XM_007765558.1"/>
</dbReference>
<dbReference type="PANTHER" id="PTHR24409">
    <property type="entry name" value="ZINC FINGER PROTEIN 142"/>
    <property type="match status" value="1"/>
</dbReference>
<protein>
    <recommendedName>
        <fullName evidence="6">C2H2-type domain-containing protein</fullName>
    </recommendedName>
</protein>
<dbReference type="GO" id="GO:0000981">
    <property type="term" value="F:DNA-binding transcription factor activity, RNA polymerase II-specific"/>
    <property type="evidence" value="ECO:0007669"/>
    <property type="project" value="TreeGrafter"/>
</dbReference>
<keyword evidence="3 5" id="KW-0863">Zinc-finger</keyword>
<dbReference type="PROSITE" id="PS50157">
    <property type="entry name" value="ZINC_FINGER_C2H2_2"/>
    <property type="match status" value="1"/>
</dbReference>
<proteinExistence type="predicted"/>
<dbReference type="Pfam" id="PF12756">
    <property type="entry name" value="zf-C2H2_2"/>
    <property type="match status" value="1"/>
</dbReference>